<feature type="transmembrane region" description="Helical" evidence="1">
    <location>
        <begin position="6"/>
        <end position="31"/>
    </location>
</feature>
<evidence type="ECO:0000313" key="2">
    <source>
        <dbReference type="EMBL" id="MBU2723931.1"/>
    </source>
</evidence>
<sequence>MHDQQVGFTLVELIIVLVLLGVLASIALAYVDLSPTKGKVIYDREVGVARAAQHFARDTGCYPASLPILYNPNLAGDGTGLAGCQPNFNQWSGPYLTGMVFSGAGEQLAQNVTDSSGSVLAIETGGWLDATPQMSGAGTTEIAAVAGPLSPQVQSQVCRRCGGCVQADASSGPATRCFENSSSVGYVFATE</sequence>
<dbReference type="AlphaFoldDB" id="A0A8X8GDJ1"/>
<comment type="caution">
    <text evidence="2">The sequence shown here is derived from an EMBL/GenBank/DDBJ whole genome shotgun (WGS) entry which is preliminary data.</text>
</comment>
<reference evidence="2" key="1">
    <citation type="journal article" date="2021" name="ISME J.">
        <title>Genomic evolution of the class Acidithiobacillia: deep-branching Proteobacteria living in extreme acidic conditions.</title>
        <authorList>
            <person name="Moya-Beltran A."/>
            <person name="Beard S."/>
            <person name="Rojas-Villalobos C."/>
            <person name="Issotta F."/>
            <person name="Gallardo Y."/>
            <person name="Ulloa R."/>
            <person name="Giaveno A."/>
            <person name="Degli Esposti M."/>
            <person name="Johnson D.B."/>
            <person name="Quatrini R."/>
        </authorList>
    </citation>
    <scope>NUCLEOTIDE SEQUENCE</scope>
    <source>
        <strain evidence="2">DSM 583</strain>
    </source>
</reference>
<protein>
    <submittedName>
        <fullName evidence="2">Type II secretion system protein</fullName>
    </submittedName>
</protein>
<accession>A0A8X8GDJ1</accession>
<dbReference type="EMBL" id="JABBHS010000364">
    <property type="protein sequence ID" value="MBU2723931.1"/>
    <property type="molecule type" value="Genomic_DNA"/>
</dbReference>
<dbReference type="Pfam" id="PF07963">
    <property type="entry name" value="N_methyl"/>
    <property type="match status" value="1"/>
</dbReference>
<keyword evidence="1" id="KW-0472">Membrane</keyword>
<dbReference type="InterPro" id="IPR045584">
    <property type="entry name" value="Pilin-like"/>
</dbReference>
<keyword evidence="1" id="KW-1133">Transmembrane helix</keyword>
<evidence type="ECO:0000313" key="3">
    <source>
        <dbReference type="Proteomes" id="UP000887300"/>
    </source>
</evidence>
<dbReference type="Proteomes" id="UP000887300">
    <property type="component" value="Unassembled WGS sequence"/>
</dbReference>
<dbReference type="SUPFAM" id="SSF54523">
    <property type="entry name" value="Pili subunits"/>
    <property type="match status" value="1"/>
</dbReference>
<organism evidence="2 3">
    <name type="scientific">Acidithiobacillus ferridurans</name>
    <dbReference type="NCBI Taxonomy" id="1232575"/>
    <lineage>
        <taxon>Bacteria</taxon>
        <taxon>Pseudomonadati</taxon>
        <taxon>Pseudomonadota</taxon>
        <taxon>Acidithiobacillia</taxon>
        <taxon>Acidithiobacillales</taxon>
        <taxon>Acidithiobacillaceae</taxon>
        <taxon>Acidithiobacillus</taxon>
    </lineage>
</organism>
<dbReference type="InterPro" id="IPR012902">
    <property type="entry name" value="N_methyl_site"/>
</dbReference>
<proteinExistence type="predicted"/>
<evidence type="ECO:0000256" key="1">
    <source>
        <dbReference type="SAM" id="Phobius"/>
    </source>
</evidence>
<dbReference type="NCBIfam" id="TIGR02532">
    <property type="entry name" value="IV_pilin_GFxxxE"/>
    <property type="match status" value="1"/>
</dbReference>
<gene>
    <name evidence="2" type="ORF">HF568_12115</name>
</gene>
<name>A0A8X8GDJ1_ACIFI</name>
<keyword evidence="1" id="KW-0812">Transmembrane</keyword>